<keyword evidence="4" id="KW-1185">Reference proteome</keyword>
<protein>
    <recommendedName>
        <fullName evidence="2">Trichothecene 3-O-acetyltransferase-like N-terminal domain-containing protein</fullName>
    </recommendedName>
</protein>
<sequence length="442" mass="48652">MGQFPVLNAFSVLAYGFELPLDVDRDAVASALRASFDKLVEQIPFLGYQVDTRESDGVRKATPWPQDVAREGVRIRICDDGLPSMQQLLVDKVPVSKLDGKLLCPWPAFPFPHGIKGPVPIVHLQASFIRGGLILNLSAHHTFMDGTADFQFLKLLAIVLNGGKIPAADLEQANRPRDRVVSLIPHGEPVKDYSCLYPPPGWKFTMPTSWPKWCYFLMPEDSLSNLAETVRADAGLLSSSDPSDPKQRLSKDDVLSAFLWKRLCGLRIARGMPAETMSKLSRAINARNPLGIPSSYLGAHVAPCIVRLPMGRVDEMSVAQVARFLREELVEATTAWAIRSLATTVAREPPAGRARLLYTGTHNAATDIGCTNVSRALVPKGPWGSLGPCRWYRRPDAAPIPGSLRLQEAEDGVHPIAFCLPEEDLAALKEDEQWNRYATYIG</sequence>
<evidence type="ECO:0000313" key="3">
    <source>
        <dbReference type="EMBL" id="KAF3765280.1"/>
    </source>
</evidence>
<dbReference type="RefSeq" id="XP_040776241.1">
    <property type="nucleotide sequence ID" value="XM_040917153.1"/>
</dbReference>
<name>A0A9P4Y2K4_CRYP1</name>
<comment type="caution">
    <text evidence="3">The sequence shown here is derived from an EMBL/GenBank/DDBJ whole genome shotgun (WGS) entry which is preliminary data.</text>
</comment>
<proteinExistence type="predicted"/>
<dbReference type="GeneID" id="63834282"/>
<gene>
    <name evidence="3" type="ORF">M406DRAFT_257103</name>
</gene>
<evidence type="ECO:0000256" key="1">
    <source>
        <dbReference type="ARBA" id="ARBA00022679"/>
    </source>
</evidence>
<dbReference type="EMBL" id="MU032347">
    <property type="protein sequence ID" value="KAF3765280.1"/>
    <property type="molecule type" value="Genomic_DNA"/>
</dbReference>
<feature type="domain" description="Trichothecene 3-O-acetyltransferase-like N-terminal" evidence="2">
    <location>
        <begin position="13"/>
        <end position="157"/>
    </location>
</feature>
<evidence type="ECO:0000313" key="4">
    <source>
        <dbReference type="Proteomes" id="UP000803844"/>
    </source>
</evidence>
<reference evidence="3" key="1">
    <citation type="journal article" date="2020" name="Phytopathology">
        <title>Genome sequence of the chestnut blight fungus Cryphonectria parasitica EP155: A fundamental resource for an archetypical invasive plant pathogen.</title>
        <authorList>
            <person name="Crouch J.A."/>
            <person name="Dawe A."/>
            <person name="Aerts A."/>
            <person name="Barry K."/>
            <person name="Churchill A.C.L."/>
            <person name="Grimwood J."/>
            <person name="Hillman B."/>
            <person name="Milgroom M.G."/>
            <person name="Pangilinan J."/>
            <person name="Smith M."/>
            <person name="Salamov A."/>
            <person name="Schmutz J."/>
            <person name="Yadav J."/>
            <person name="Grigoriev I.V."/>
            <person name="Nuss D."/>
        </authorList>
    </citation>
    <scope>NUCLEOTIDE SEQUENCE</scope>
    <source>
        <strain evidence="3">EP155</strain>
    </source>
</reference>
<dbReference type="InterPro" id="IPR023213">
    <property type="entry name" value="CAT-like_dom_sf"/>
</dbReference>
<dbReference type="AlphaFoldDB" id="A0A9P4Y2K4"/>
<keyword evidence="1" id="KW-0808">Transferase</keyword>
<dbReference type="Gene3D" id="3.30.559.10">
    <property type="entry name" value="Chloramphenicol acetyltransferase-like domain"/>
    <property type="match status" value="2"/>
</dbReference>
<dbReference type="GO" id="GO:0016747">
    <property type="term" value="F:acyltransferase activity, transferring groups other than amino-acyl groups"/>
    <property type="evidence" value="ECO:0007669"/>
    <property type="project" value="TreeGrafter"/>
</dbReference>
<dbReference type="OrthoDB" id="1862401at2759"/>
<organism evidence="3 4">
    <name type="scientific">Cryphonectria parasitica (strain ATCC 38755 / EP155)</name>
    <dbReference type="NCBI Taxonomy" id="660469"/>
    <lineage>
        <taxon>Eukaryota</taxon>
        <taxon>Fungi</taxon>
        <taxon>Dikarya</taxon>
        <taxon>Ascomycota</taxon>
        <taxon>Pezizomycotina</taxon>
        <taxon>Sordariomycetes</taxon>
        <taxon>Sordariomycetidae</taxon>
        <taxon>Diaporthales</taxon>
        <taxon>Cryphonectriaceae</taxon>
        <taxon>Cryphonectria-Endothia species complex</taxon>
        <taxon>Cryphonectria</taxon>
    </lineage>
</organism>
<evidence type="ECO:0000259" key="2">
    <source>
        <dbReference type="Pfam" id="PF22664"/>
    </source>
</evidence>
<accession>A0A9P4Y2K4</accession>
<dbReference type="PANTHER" id="PTHR31642:SF310">
    <property type="entry name" value="FATTY ALCOHOL:CAFFEOYL-COA ACYLTRANSFERASE"/>
    <property type="match status" value="1"/>
</dbReference>
<dbReference type="PANTHER" id="PTHR31642">
    <property type="entry name" value="TRICHOTHECENE 3-O-ACETYLTRANSFERASE"/>
    <property type="match status" value="1"/>
</dbReference>
<dbReference type="Proteomes" id="UP000803844">
    <property type="component" value="Unassembled WGS sequence"/>
</dbReference>
<dbReference type="InterPro" id="IPR054710">
    <property type="entry name" value="Tri101-like_N"/>
</dbReference>
<dbReference type="InterPro" id="IPR050317">
    <property type="entry name" value="Plant_Fungal_Acyltransferase"/>
</dbReference>
<dbReference type="Pfam" id="PF22664">
    <property type="entry name" value="TRI-like_N"/>
    <property type="match status" value="1"/>
</dbReference>